<dbReference type="EMBL" id="JAIWYP010000016">
    <property type="protein sequence ID" value="KAH3698125.1"/>
    <property type="molecule type" value="Genomic_DNA"/>
</dbReference>
<sequence>MKIHAIVGKGESNILTQNTSCYCSSCLLGTMCDSWTPAKTCDGKVFVQAPENDSEQVVDNYFIQMAKEESEQTAENKPEQTAENKSAQTADNLYEHSAANEPVPTSESEEISESTKYVINEFVAAVYQHKWYIGKVI</sequence>
<feature type="compositionally biased region" description="Basic and acidic residues" evidence="1">
    <location>
        <begin position="68"/>
        <end position="82"/>
    </location>
</feature>
<protein>
    <submittedName>
        <fullName evidence="2">Uncharacterized protein</fullName>
    </submittedName>
</protein>
<proteinExistence type="predicted"/>
<dbReference type="AlphaFoldDB" id="A0A9D4BJL5"/>
<organism evidence="2 3">
    <name type="scientific">Dreissena polymorpha</name>
    <name type="common">Zebra mussel</name>
    <name type="synonym">Mytilus polymorpha</name>
    <dbReference type="NCBI Taxonomy" id="45954"/>
    <lineage>
        <taxon>Eukaryota</taxon>
        <taxon>Metazoa</taxon>
        <taxon>Spiralia</taxon>
        <taxon>Lophotrochozoa</taxon>
        <taxon>Mollusca</taxon>
        <taxon>Bivalvia</taxon>
        <taxon>Autobranchia</taxon>
        <taxon>Heteroconchia</taxon>
        <taxon>Euheterodonta</taxon>
        <taxon>Imparidentia</taxon>
        <taxon>Neoheterodontei</taxon>
        <taxon>Myida</taxon>
        <taxon>Dreissenoidea</taxon>
        <taxon>Dreissenidae</taxon>
        <taxon>Dreissena</taxon>
    </lineage>
</organism>
<accession>A0A9D4BJL5</accession>
<evidence type="ECO:0000313" key="2">
    <source>
        <dbReference type="EMBL" id="KAH3698125.1"/>
    </source>
</evidence>
<evidence type="ECO:0000313" key="3">
    <source>
        <dbReference type="Proteomes" id="UP000828390"/>
    </source>
</evidence>
<evidence type="ECO:0000256" key="1">
    <source>
        <dbReference type="SAM" id="MobiDB-lite"/>
    </source>
</evidence>
<name>A0A9D4BJL5_DREPO</name>
<feature type="region of interest" description="Disordered" evidence="1">
    <location>
        <begin position="68"/>
        <end position="109"/>
    </location>
</feature>
<gene>
    <name evidence="2" type="ORF">DPMN_085644</name>
</gene>
<reference evidence="2" key="2">
    <citation type="submission" date="2020-11" db="EMBL/GenBank/DDBJ databases">
        <authorList>
            <person name="McCartney M.A."/>
            <person name="Auch B."/>
            <person name="Kono T."/>
            <person name="Mallez S."/>
            <person name="Becker A."/>
            <person name="Gohl D.M."/>
            <person name="Silverstein K.A.T."/>
            <person name="Koren S."/>
            <person name="Bechman K.B."/>
            <person name="Herman A."/>
            <person name="Abrahante J.E."/>
            <person name="Garbe J."/>
        </authorList>
    </citation>
    <scope>NUCLEOTIDE SEQUENCE</scope>
    <source>
        <strain evidence="2">Duluth1</strain>
        <tissue evidence="2">Whole animal</tissue>
    </source>
</reference>
<dbReference type="Proteomes" id="UP000828390">
    <property type="component" value="Unassembled WGS sequence"/>
</dbReference>
<comment type="caution">
    <text evidence="2">The sequence shown here is derived from an EMBL/GenBank/DDBJ whole genome shotgun (WGS) entry which is preliminary data.</text>
</comment>
<keyword evidence="3" id="KW-1185">Reference proteome</keyword>
<reference evidence="2" key="1">
    <citation type="journal article" date="2019" name="bioRxiv">
        <title>The Genome of the Zebra Mussel, Dreissena polymorpha: A Resource for Invasive Species Research.</title>
        <authorList>
            <person name="McCartney M.A."/>
            <person name="Auch B."/>
            <person name="Kono T."/>
            <person name="Mallez S."/>
            <person name="Zhang Y."/>
            <person name="Obille A."/>
            <person name="Becker A."/>
            <person name="Abrahante J.E."/>
            <person name="Garbe J."/>
            <person name="Badalamenti J.P."/>
            <person name="Herman A."/>
            <person name="Mangelson H."/>
            <person name="Liachko I."/>
            <person name="Sullivan S."/>
            <person name="Sone E.D."/>
            <person name="Koren S."/>
            <person name="Silverstein K.A.T."/>
            <person name="Beckman K.B."/>
            <person name="Gohl D.M."/>
        </authorList>
    </citation>
    <scope>NUCLEOTIDE SEQUENCE</scope>
    <source>
        <strain evidence="2">Duluth1</strain>
        <tissue evidence="2">Whole animal</tissue>
    </source>
</reference>